<dbReference type="EMBL" id="JGDM01000082">
    <property type="protein sequence ID" value="EXZ43120.1"/>
    <property type="molecule type" value="Genomic_DNA"/>
</dbReference>
<evidence type="ECO:0000313" key="2">
    <source>
        <dbReference type="Proteomes" id="UP000022272"/>
    </source>
</evidence>
<name>A0A015Y9J7_BACFG</name>
<accession>A0A015Y9J7</accession>
<dbReference type="PATRIC" id="fig|1339280.3.peg.3640"/>
<comment type="caution">
    <text evidence="1">The sequence shown here is derived from an EMBL/GenBank/DDBJ whole genome shotgun (WGS) entry which is preliminary data.</text>
</comment>
<dbReference type="Proteomes" id="UP000022272">
    <property type="component" value="Unassembled WGS sequence"/>
</dbReference>
<gene>
    <name evidence="1" type="ORF">M076_3801</name>
</gene>
<reference evidence="1 2" key="1">
    <citation type="submission" date="2014-02" db="EMBL/GenBank/DDBJ databases">
        <authorList>
            <person name="Sears C."/>
            <person name="Carroll K."/>
            <person name="Sack B.R."/>
            <person name="Qadri F."/>
            <person name="Myers L.L."/>
            <person name="Chung G.-T."/>
            <person name="Escheverria P."/>
            <person name="Fraser C.M."/>
            <person name="Sadzewicz L."/>
            <person name="Shefchek K.A."/>
            <person name="Tallon L."/>
            <person name="Das S.P."/>
            <person name="Daugherty S."/>
            <person name="Mongodin E.F."/>
        </authorList>
    </citation>
    <scope>NUCLEOTIDE SEQUENCE [LARGE SCALE GENOMIC DNA]</scope>
    <source>
        <strain evidence="1 2">2-F-2 #4</strain>
    </source>
</reference>
<protein>
    <submittedName>
        <fullName evidence="1">Uncharacterized protein</fullName>
    </submittedName>
</protein>
<organism evidence="1 2">
    <name type="scientific">Bacteroides fragilis str. 2-F-2 #4</name>
    <dbReference type="NCBI Taxonomy" id="1339280"/>
    <lineage>
        <taxon>Bacteria</taxon>
        <taxon>Pseudomonadati</taxon>
        <taxon>Bacteroidota</taxon>
        <taxon>Bacteroidia</taxon>
        <taxon>Bacteroidales</taxon>
        <taxon>Bacteroidaceae</taxon>
        <taxon>Bacteroides</taxon>
    </lineage>
</organism>
<dbReference type="AlphaFoldDB" id="A0A015Y9J7"/>
<sequence length="43" mass="4659">MNHAANKQVYSGTCITSPASGSMLRRLAVIIQFKHLSDTALRA</sequence>
<evidence type="ECO:0000313" key="1">
    <source>
        <dbReference type="EMBL" id="EXZ43120.1"/>
    </source>
</evidence>
<proteinExistence type="predicted"/>